<sequence length="81" mass="9357">MGVCTFWNALSTVSLFPRTPVSEKRCKGSTTSALFSRAALRMASIFFLDRWHFLSVNTMAKKRLLNVHFSVSDEFRRHEDD</sequence>
<evidence type="ECO:0000313" key="2">
    <source>
        <dbReference type="Proteomes" id="UP000054776"/>
    </source>
</evidence>
<proteinExistence type="predicted"/>
<name>A0A0V0Z318_TRISP</name>
<evidence type="ECO:0000313" key="1">
    <source>
        <dbReference type="EMBL" id="KRY06854.1"/>
    </source>
</evidence>
<keyword evidence="2" id="KW-1185">Reference proteome</keyword>
<organism evidence="1 2">
    <name type="scientific">Trichinella spiralis</name>
    <name type="common">Trichina worm</name>
    <dbReference type="NCBI Taxonomy" id="6334"/>
    <lineage>
        <taxon>Eukaryota</taxon>
        <taxon>Metazoa</taxon>
        <taxon>Ecdysozoa</taxon>
        <taxon>Nematoda</taxon>
        <taxon>Enoplea</taxon>
        <taxon>Dorylaimia</taxon>
        <taxon>Trichinellida</taxon>
        <taxon>Trichinellidae</taxon>
        <taxon>Trichinella</taxon>
    </lineage>
</organism>
<gene>
    <name evidence="1" type="ORF">T01_5257</name>
</gene>
<dbReference type="Proteomes" id="UP000054776">
    <property type="component" value="Unassembled WGS sequence"/>
</dbReference>
<reference evidence="1 2" key="1">
    <citation type="submission" date="2015-01" db="EMBL/GenBank/DDBJ databases">
        <title>Evolution of Trichinella species and genotypes.</title>
        <authorList>
            <person name="Korhonen P.K."/>
            <person name="Edoardo P."/>
            <person name="Giuseppe L.R."/>
            <person name="Gasser R.B."/>
        </authorList>
    </citation>
    <scope>NUCLEOTIDE SEQUENCE [LARGE SCALE GENOMIC DNA]</scope>
    <source>
        <strain evidence="1">ISS3</strain>
    </source>
</reference>
<dbReference type="AlphaFoldDB" id="A0A0V0Z318"/>
<dbReference type="InParanoid" id="A0A0V0Z318"/>
<dbReference type="EMBL" id="JYDH01002960">
    <property type="protein sequence ID" value="KRY06854.1"/>
    <property type="molecule type" value="Genomic_DNA"/>
</dbReference>
<comment type="caution">
    <text evidence="1">The sequence shown here is derived from an EMBL/GenBank/DDBJ whole genome shotgun (WGS) entry which is preliminary data.</text>
</comment>
<accession>A0A0V0Z318</accession>
<protein>
    <submittedName>
        <fullName evidence="1">Uncharacterized protein</fullName>
    </submittedName>
</protein>